<protein>
    <submittedName>
        <fullName evidence="3">Uncharacterized protein</fullName>
    </submittedName>
</protein>
<feature type="region of interest" description="Disordered" evidence="2">
    <location>
        <begin position="297"/>
        <end position="322"/>
    </location>
</feature>
<reference evidence="3 4" key="1">
    <citation type="submission" date="2024-09" db="EMBL/GenBank/DDBJ databases">
        <title>Chromosome-scale assembly of Riccia sorocarpa.</title>
        <authorList>
            <person name="Paukszto L."/>
        </authorList>
    </citation>
    <scope>NUCLEOTIDE SEQUENCE [LARGE SCALE GENOMIC DNA]</scope>
    <source>
        <strain evidence="3">LP-2024</strain>
        <tissue evidence="3">Aerial parts of the thallus</tissue>
    </source>
</reference>
<organism evidence="3 4">
    <name type="scientific">Riccia sorocarpa</name>
    <dbReference type="NCBI Taxonomy" id="122646"/>
    <lineage>
        <taxon>Eukaryota</taxon>
        <taxon>Viridiplantae</taxon>
        <taxon>Streptophyta</taxon>
        <taxon>Embryophyta</taxon>
        <taxon>Marchantiophyta</taxon>
        <taxon>Marchantiopsida</taxon>
        <taxon>Marchantiidae</taxon>
        <taxon>Marchantiales</taxon>
        <taxon>Ricciaceae</taxon>
        <taxon>Riccia</taxon>
    </lineage>
</organism>
<feature type="compositionally biased region" description="Basic and acidic residues" evidence="2">
    <location>
        <begin position="297"/>
        <end position="318"/>
    </location>
</feature>
<gene>
    <name evidence="3" type="ORF">R1sor_000734</name>
</gene>
<keyword evidence="1" id="KW-0175">Coiled coil</keyword>
<accession>A0ABD3GTY1</accession>
<evidence type="ECO:0000256" key="1">
    <source>
        <dbReference type="SAM" id="Coils"/>
    </source>
</evidence>
<feature type="region of interest" description="Disordered" evidence="2">
    <location>
        <begin position="341"/>
        <end position="363"/>
    </location>
</feature>
<dbReference type="Proteomes" id="UP001633002">
    <property type="component" value="Unassembled WGS sequence"/>
</dbReference>
<dbReference type="AlphaFoldDB" id="A0ABD3GTY1"/>
<keyword evidence="4" id="KW-1185">Reference proteome</keyword>
<dbReference type="EMBL" id="JBJQOH010000006">
    <property type="protein sequence ID" value="KAL3682712.1"/>
    <property type="molecule type" value="Genomic_DNA"/>
</dbReference>
<evidence type="ECO:0000256" key="2">
    <source>
        <dbReference type="SAM" id="MobiDB-lite"/>
    </source>
</evidence>
<feature type="coiled-coil region" evidence="1">
    <location>
        <begin position="3"/>
        <end position="68"/>
    </location>
</feature>
<sequence length="363" mass="42058">MDAKTASETLDLLQKRANQLDALQKKLQEMERKLNKERVKRERSDVRVHELEEENSLLRAVLNKHLQRRAEELESDVTHSQLLASELSKIREHMKNRKRARYKCLATRPPYEREVCNGSDTDCEVRIPIDSERPEPDTLLPESPSRGRNAGSHAPRFLFFAMDAKTAAAAIDFMDELAIDLDALQKKLKKTERKWFLNGPDTPSTPFISVLSPLNTEKKLEEMERKFNRERVWREHSDIRVHELQEENASLQARLNISLRQAEVLNHDFRFMMRHSDFLESELVKLKNRLKNRKCVREESPSKSGESDGEVRVLTENERAEEETLLQKPIKVITSSLEAANADSLLPPRRGRNAGSRAPRLIE</sequence>
<feature type="region of interest" description="Disordered" evidence="2">
    <location>
        <begin position="126"/>
        <end position="149"/>
    </location>
</feature>
<name>A0ABD3GTY1_9MARC</name>
<proteinExistence type="predicted"/>
<evidence type="ECO:0000313" key="4">
    <source>
        <dbReference type="Proteomes" id="UP001633002"/>
    </source>
</evidence>
<comment type="caution">
    <text evidence="3">The sequence shown here is derived from an EMBL/GenBank/DDBJ whole genome shotgun (WGS) entry which is preliminary data.</text>
</comment>
<feature type="compositionally biased region" description="Basic and acidic residues" evidence="2">
    <location>
        <begin position="126"/>
        <end position="136"/>
    </location>
</feature>
<feature type="coiled-coil region" evidence="1">
    <location>
        <begin position="234"/>
        <end position="261"/>
    </location>
</feature>
<evidence type="ECO:0000313" key="3">
    <source>
        <dbReference type="EMBL" id="KAL3682712.1"/>
    </source>
</evidence>